<dbReference type="Gene3D" id="3.40.50.1820">
    <property type="entry name" value="alpha/beta hydrolase"/>
    <property type="match status" value="1"/>
</dbReference>
<evidence type="ECO:0000259" key="3">
    <source>
        <dbReference type="Pfam" id="PF05057"/>
    </source>
</evidence>
<accession>A0A7L0LBH1</accession>
<dbReference type="PANTHER" id="PTHR12482">
    <property type="entry name" value="LIPASE ROG1-RELATED-RELATED"/>
    <property type="match status" value="1"/>
</dbReference>
<feature type="non-terminal residue" evidence="4">
    <location>
        <position position="1408"/>
    </location>
</feature>
<comment type="caution">
    <text evidence="4">The sequence shown here is derived from an EMBL/GenBank/DDBJ whole genome shotgun (WGS) entry which is preliminary data.</text>
</comment>
<evidence type="ECO:0000256" key="2">
    <source>
        <dbReference type="SAM" id="MobiDB-lite"/>
    </source>
</evidence>
<evidence type="ECO:0000313" key="5">
    <source>
        <dbReference type="Proteomes" id="UP000567822"/>
    </source>
</evidence>
<dbReference type="FunFam" id="3.40.50.1820:FF:000004">
    <property type="entry name" value="Protein FAM135A isoform a"/>
    <property type="match status" value="1"/>
</dbReference>
<protein>
    <submittedName>
        <fullName evidence="4">F135B protein</fullName>
    </submittedName>
</protein>
<dbReference type="EMBL" id="VXAN01000273">
    <property type="protein sequence ID" value="NXK66368.1"/>
    <property type="molecule type" value="Genomic_DNA"/>
</dbReference>
<evidence type="ECO:0000313" key="4">
    <source>
        <dbReference type="EMBL" id="NXK66368.1"/>
    </source>
</evidence>
<sequence length="1408" mass="157570">MSEVQGTVEFSVELHKFHNVDLFQRGYYQIRAGLKIPSRIPHRLFATIAGQTGDSSLCSACVHENNVYSRIFQILYRNEEIILNESMNFRVHLLLDGERVEDALNEADFQLKLDLHFTDSEQHLRFSGSTIPTESGQKITDFRERKTVIQSVINTDFRFRIWISLDLYSPSVMKKVQIVFARPGKGSWLGKGSLEAGPDQSSMSLENLVFGAGYCKPTSSEGSFYVPSENCMQHAYKWHKDLCLLLLNAQRGLQTYYNLIMNEIPDLPQLKLEELSVEETLSQLCMELQLLSNPEKIAEQISKDLAWLCSHLLALWTQFLEVATLHPEFTAYLTQEHHMLRVRRFSEAFFYTEHQKPAMLMFQEGLIQSHAQISTEIRNSDYFTSMPPLPAECLDIDGDWNTLPVIFEDRYTDMPCKDFEVPANTQMDVKLDNEVCASDDATAVMKEDFGKDTPLIHTDRINRNPSCLHSSAEAAAKGFNQHSTSQVCTINNEGQRKPENIFVSREETISDSEPGNTEHMSEDFKTSKDVLLKDNRLGADVICGDTEPSNKDSHKSEPMLIVSTQYECGACGTDGLEDRTEMHELDEFGHPETNFTSSELALNEVTSLGKPGDADTKAHLPVLRALPSHSCEVKSVTKEQRSEESEEFTLISGVIKRSSSIISDSGIESEPSSVAWSDARSRALELPSDREILQHLVRRHAIHRNSLEGGHTESNTSLPSGIQASLTSISSLPFEEEEREVELTKLTKSVSAPQISSPEEPTEEVDISKHSEVTSGDSDQNLRSCMETEDKAGKMIMDFSECQMTTESGQKEQRRHPKPFLKHSSSNTELQGEKEKGFPETSCSLENTRPPICPKQLQDNVSECLSLESNGECSLKTPRACNYLDKNIDKVDTCIEDPKDKLKLDSLKIQQGSSNSRISGEESFSQSIKMVPDFCYPVTTPSDTSTEFGSLRGECGSSLADESPAVYADVQGLQEIELNDSPASADPAAGSHQAERPQEPNSQENKPVANGTGFPLATTEGVALESRKAADVVNLSISCTATCLPFSSVLKETPAMAGSSAKQAAFPITRQPLGSFGVVCSNSDEMDEETNERMLNFYQAKEKFKKEMKIEGFLYSDLSVLASDIPYFPPEEEEENLEDGIHLVVCVHGLDGNSADLRLVKTFIELGLPGGKLDFLMSERNQTDTFADFDTMTDRLLDEIIQHIQLYNLSISRISFIGHSLGNVIIRSVLTRPRFRYYLNKLHTFLSLSGPHLGTLYNNSTLVSTGLWLMQKLKKSGSLLQLTFRDNADLRKCFLYQLSQKTGLQYFKNVVLVASPQDRYVPFHSARIEMCKNALKDRHTGPVYAEMINNLLQPLIEAKDCTLIRHNVFHALPNTANTLIGRAAHIAVLDSELFLEKFFLVAGLNYFK</sequence>
<dbReference type="InterPro" id="IPR029058">
    <property type="entry name" value="AB_hydrolase_fold"/>
</dbReference>
<keyword evidence="5" id="KW-1185">Reference proteome</keyword>
<dbReference type="Proteomes" id="UP000567822">
    <property type="component" value="Unassembled WGS sequence"/>
</dbReference>
<name>A0A7L0LBH1_9SYLV</name>
<feature type="region of interest" description="Disordered" evidence="2">
    <location>
        <begin position="804"/>
        <end position="843"/>
    </location>
</feature>
<feature type="compositionally biased region" description="Polar residues" evidence="2">
    <location>
        <begin position="773"/>
        <end position="782"/>
    </location>
</feature>
<proteinExistence type="inferred from homology"/>
<feature type="region of interest" description="Disordered" evidence="2">
    <location>
        <begin position="743"/>
        <end position="782"/>
    </location>
</feature>
<dbReference type="InterPro" id="IPR007751">
    <property type="entry name" value="DUF676_lipase-like"/>
</dbReference>
<feature type="compositionally biased region" description="Polar residues" evidence="2">
    <location>
        <begin position="746"/>
        <end position="759"/>
    </location>
</feature>
<dbReference type="InterPro" id="IPR044294">
    <property type="entry name" value="Lipase-like"/>
</dbReference>
<dbReference type="PANTHER" id="PTHR12482:SF3">
    <property type="entry name" value="PROTEIN FAM135B"/>
    <property type="match status" value="1"/>
</dbReference>
<feature type="non-terminal residue" evidence="4">
    <location>
        <position position="1"/>
    </location>
</feature>
<evidence type="ECO:0000256" key="1">
    <source>
        <dbReference type="ARBA" id="ARBA00007949"/>
    </source>
</evidence>
<organism evidence="4 5">
    <name type="scientific">Sylvietta virens</name>
    <name type="common">Green crombec</name>
    <dbReference type="NCBI Taxonomy" id="208069"/>
    <lineage>
        <taxon>Eukaryota</taxon>
        <taxon>Metazoa</taxon>
        <taxon>Chordata</taxon>
        <taxon>Craniata</taxon>
        <taxon>Vertebrata</taxon>
        <taxon>Euteleostomi</taxon>
        <taxon>Archelosauria</taxon>
        <taxon>Archosauria</taxon>
        <taxon>Dinosauria</taxon>
        <taxon>Saurischia</taxon>
        <taxon>Theropoda</taxon>
        <taxon>Coelurosauria</taxon>
        <taxon>Aves</taxon>
        <taxon>Neognathae</taxon>
        <taxon>Neoaves</taxon>
        <taxon>Telluraves</taxon>
        <taxon>Australaves</taxon>
        <taxon>Passeriformes</taxon>
        <taxon>Sylvioidea</taxon>
        <taxon>Sylviidae</taxon>
        <taxon>Acrocephalinae</taxon>
        <taxon>Sylvietta</taxon>
    </lineage>
</organism>
<gene>
    <name evidence="4" type="primary">Fam135b</name>
    <name evidence="4" type="ORF">SYLVIR_R08306</name>
</gene>
<dbReference type="Pfam" id="PF05057">
    <property type="entry name" value="DUF676"/>
    <property type="match status" value="1"/>
</dbReference>
<feature type="domain" description="DUF676" evidence="3">
    <location>
        <begin position="1139"/>
        <end position="1332"/>
    </location>
</feature>
<dbReference type="SUPFAM" id="SSF53474">
    <property type="entry name" value="alpha/beta-Hydrolases"/>
    <property type="match status" value="1"/>
</dbReference>
<reference evidence="4 5" key="1">
    <citation type="submission" date="2019-09" db="EMBL/GenBank/DDBJ databases">
        <title>Bird 10,000 Genomes (B10K) Project - Family phase.</title>
        <authorList>
            <person name="Zhang G."/>
        </authorList>
    </citation>
    <scope>NUCLEOTIDE SEQUENCE [LARGE SCALE GENOMIC DNA]</scope>
    <source>
        <strain evidence="4">B10K-DU-009-59</strain>
        <tissue evidence="4">Muscle</tissue>
    </source>
</reference>
<feature type="compositionally biased region" description="Low complexity" evidence="2">
    <location>
        <begin position="980"/>
        <end position="989"/>
    </location>
</feature>
<feature type="region of interest" description="Disordered" evidence="2">
    <location>
        <begin position="980"/>
        <end position="1014"/>
    </location>
</feature>
<comment type="similarity">
    <text evidence="1">Belongs to the FAM135 family.</text>
</comment>